<keyword evidence="2" id="KW-1185">Reference proteome</keyword>
<sequence>MSSHDSSDAILGEDEELNSSPTYINLCSAVYEAYKEHDPFYDTHRISFSAQDDKWHFEGRTGSGFPLLDYKKKWEELREVKSIQPLGESCDPTAASGFTGSISRGYHNIVKAKARAYMDSFPGPDNVATNQAHWKLKRLLQGKKYPEEVLVYLNDTLDYRLSAMTLASQYVSFLDIQFPDGLTFDTEAWRNNLALNVAKDGDSKGAKSKLEKFHEVRGYIMDTKLFDRPMASQGFSYTKPWEYLAIALVESSSLSIDEIRDKIDGLVKLKDGAQRFLATMPLAEAIMKNDNVVRHRDRFFETARRFRIRLGSLSPSKRTRESLPS</sequence>
<evidence type="ECO:0000313" key="2">
    <source>
        <dbReference type="Proteomes" id="UP001149079"/>
    </source>
</evidence>
<dbReference type="Proteomes" id="UP001149079">
    <property type="component" value="Unassembled WGS sequence"/>
</dbReference>
<protein>
    <submittedName>
        <fullName evidence="1">Uncharacterized protein</fullName>
    </submittedName>
</protein>
<dbReference type="AlphaFoldDB" id="A0A9W9GVE9"/>
<organism evidence="1 2">
    <name type="scientific">Penicillium bovifimosum</name>
    <dbReference type="NCBI Taxonomy" id="126998"/>
    <lineage>
        <taxon>Eukaryota</taxon>
        <taxon>Fungi</taxon>
        <taxon>Dikarya</taxon>
        <taxon>Ascomycota</taxon>
        <taxon>Pezizomycotina</taxon>
        <taxon>Eurotiomycetes</taxon>
        <taxon>Eurotiomycetidae</taxon>
        <taxon>Eurotiales</taxon>
        <taxon>Aspergillaceae</taxon>
        <taxon>Penicillium</taxon>
    </lineage>
</organism>
<dbReference type="GeneID" id="81406733"/>
<evidence type="ECO:0000313" key="1">
    <source>
        <dbReference type="EMBL" id="KAJ5130780.1"/>
    </source>
</evidence>
<comment type="caution">
    <text evidence="1">The sequence shown here is derived from an EMBL/GenBank/DDBJ whole genome shotgun (WGS) entry which is preliminary data.</text>
</comment>
<reference evidence="1" key="2">
    <citation type="journal article" date="2023" name="IMA Fungus">
        <title>Comparative genomic study of the Penicillium genus elucidates a diverse pangenome and 15 lateral gene transfer events.</title>
        <authorList>
            <person name="Petersen C."/>
            <person name="Sorensen T."/>
            <person name="Nielsen M.R."/>
            <person name="Sondergaard T.E."/>
            <person name="Sorensen J.L."/>
            <person name="Fitzpatrick D.A."/>
            <person name="Frisvad J.C."/>
            <person name="Nielsen K.L."/>
        </authorList>
    </citation>
    <scope>NUCLEOTIDE SEQUENCE</scope>
    <source>
        <strain evidence="1">IBT 22155</strain>
    </source>
</reference>
<proteinExistence type="predicted"/>
<dbReference type="OrthoDB" id="3000060at2759"/>
<gene>
    <name evidence="1" type="ORF">N7515_006819</name>
</gene>
<dbReference type="RefSeq" id="XP_056521159.1">
    <property type="nucleotide sequence ID" value="XM_056667563.1"/>
</dbReference>
<dbReference type="EMBL" id="JAPQKL010000005">
    <property type="protein sequence ID" value="KAJ5130780.1"/>
    <property type="molecule type" value="Genomic_DNA"/>
</dbReference>
<name>A0A9W9GVE9_9EURO</name>
<accession>A0A9W9GVE9</accession>
<reference evidence="1" key="1">
    <citation type="submission" date="2022-11" db="EMBL/GenBank/DDBJ databases">
        <authorList>
            <person name="Petersen C."/>
        </authorList>
    </citation>
    <scope>NUCLEOTIDE SEQUENCE</scope>
    <source>
        <strain evidence="1">IBT 22155</strain>
    </source>
</reference>